<accession>A0A2T0RG44</accession>
<keyword evidence="2" id="KW-1185">Reference proteome</keyword>
<evidence type="ECO:0000313" key="2">
    <source>
        <dbReference type="Proteomes" id="UP000239480"/>
    </source>
</evidence>
<organism evidence="1 2">
    <name type="scientific">Aliiruegeria haliotis</name>
    <dbReference type="NCBI Taxonomy" id="1280846"/>
    <lineage>
        <taxon>Bacteria</taxon>
        <taxon>Pseudomonadati</taxon>
        <taxon>Pseudomonadota</taxon>
        <taxon>Alphaproteobacteria</taxon>
        <taxon>Rhodobacterales</taxon>
        <taxon>Roseobacteraceae</taxon>
        <taxon>Aliiruegeria</taxon>
    </lineage>
</organism>
<dbReference type="EMBL" id="PVTD01000015">
    <property type="protein sequence ID" value="PRY20102.1"/>
    <property type="molecule type" value="Genomic_DNA"/>
</dbReference>
<proteinExistence type="predicted"/>
<dbReference type="Proteomes" id="UP000239480">
    <property type="component" value="Unassembled WGS sequence"/>
</dbReference>
<sequence>MSVTAALEASLRARQVPTLVELGGVPAILADRDAIIDSPFFDILLQSIGAGGSEDHAALLDFVIDGFLAQQKPLVFRDAVNSLLANRDLRQITRPKLVGALQARIDGKAMDDQALLAAFALEGLFQLALDDDSTRWRTLIVLNDLQSDDPGIFVRHAAKIAGVAYHHWRETSLRDALVRLQANDEAEDEATFELAMIAFADALNGHTEADVGTGMREARGLFKSVLRRNPARLDASIYVAVIDVVLAFTTKVSGGLGVHVETLGRLLAERHDQLGMGDVPGWLEPRVDREVEWWQLLCVMRSVASSICRPSWLNAGRVMEQVLAVYDAEQTIAVGGGLNILFAPKIEAAFIRERGLAGHLHELLADSEWAPEYRPIAEKLCERIALSAAGDPPSRLEWEGGNFPRLSAILQDSDASSRIPDDMAVVLERSLADKNAAESGKHLPDVQKICKRISGDFVDAIDYRGEIKHAYDQLIRQVVVFCEDRQHADLAQLGERGAYLRSADAVENDLQRDLREWLRGNMSPVKVLPEVPGIAAGRSDLYVDFGNTQFIIELKRHFGAVDADVARTYRAQAVAYQATGPKLGVLGILELAERPGPPPSLTECVWTEAYVPEGSHLTRHLVVFRVPGMLKTPSRLK</sequence>
<dbReference type="AlphaFoldDB" id="A0A2T0RG44"/>
<protein>
    <submittedName>
        <fullName evidence="1">Uncharacterized protein</fullName>
    </submittedName>
</protein>
<dbReference type="OrthoDB" id="7968592at2"/>
<comment type="caution">
    <text evidence="1">The sequence shown here is derived from an EMBL/GenBank/DDBJ whole genome shotgun (WGS) entry which is preliminary data.</text>
</comment>
<reference evidence="1 2" key="1">
    <citation type="submission" date="2018-03" db="EMBL/GenBank/DDBJ databases">
        <title>Genomic Encyclopedia of Archaeal and Bacterial Type Strains, Phase II (KMG-II): from individual species to whole genera.</title>
        <authorList>
            <person name="Goeker M."/>
        </authorList>
    </citation>
    <scope>NUCLEOTIDE SEQUENCE [LARGE SCALE GENOMIC DNA]</scope>
    <source>
        <strain evidence="1 2">DSM 29328</strain>
    </source>
</reference>
<name>A0A2T0RG44_9RHOB</name>
<dbReference type="RefSeq" id="WP_106208051.1">
    <property type="nucleotide sequence ID" value="NZ_PVTD01000015.1"/>
</dbReference>
<gene>
    <name evidence="1" type="ORF">CLV78_11551</name>
</gene>
<evidence type="ECO:0000313" key="1">
    <source>
        <dbReference type="EMBL" id="PRY20102.1"/>
    </source>
</evidence>